<keyword evidence="9" id="KW-0732">Signal</keyword>
<dbReference type="InterPro" id="IPR007484">
    <property type="entry name" value="Peptidase_M28"/>
</dbReference>
<dbReference type="Pfam" id="PF02225">
    <property type="entry name" value="PA"/>
    <property type="match status" value="1"/>
</dbReference>
<evidence type="ECO:0000256" key="5">
    <source>
        <dbReference type="ARBA" id="ARBA00022438"/>
    </source>
</evidence>
<keyword evidence="11 14" id="KW-0862">Zinc</keyword>
<feature type="domain" description="Peptidase M28" evidence="16">
    <location>
        <begin position="229"/>
        <end position="447"/>
    </location>
</feature>
<evidence type="ECO:0000256" key="7">
    <source>
        <dbReference type="ARBA" id="ARBA00022670"/>
    </source>
</evidence>
<feature type="domain" description="PA" evidence="15">
    <location>
        <begin position="120"/>
        <end position="202"/>
    </location>
</feature>
<evidence type="ECO:0000256" key="11">
    <source>
        <dbReference type="ARBA" id="ARBA00022833"/>
    </source>
</evidence>
<evidence type="ECO:0000256" key="12">
    <source>
        <dbReference type="ARBA" id="ARBA00023049"/>
    </source>
</evidence>
<evidence type="ECO:0000256" key="2">
    <source>
        <dbReference type="ARBA" id="ARBA00004613"/>
    </source>
</evidence>
<keyword evidence="8 14" id="KW-0479">Metal-binding</keyword>
<reference evidence="17 18" key="1">
    <citation type="journal article" date="2018" name="Sci. Rep.">
        <title>Comparative genomics provides insights into the lifestyle and reveals functional heterogeneity of dark septate endophytic fungi.</title>
        <authorList>
            <person name="Knapp D.G."/>
            <person name="Nemeth J.B."/>
            <person name="Barry K."/>
            <person name="Hainaut M."/>
            <person name="Henrissat B."/>
            <person name="Johnson J."/>
            <person name="Kuo A."/>
            <person name="Lim J.H.P."/>
            <person name="Lipzen A."/>
            <person name="Nolan M."/>
            <person name="Ohm R.A."/>
            <person name="Tamas L."/>
            <person name="Grigoriev I.V."/>
            <person name="Spatafora J.W."/>
            <person name="Nagy L.G."/>
            <person name="Kovacs G.M."/>
        </authorList>
    </citation>
    <scope>NUCLEOTIDE SEQUENCE [LARGE SCALE GENOMIC DNA]</scope>
    <source>
        <strain evidence="17 18">DSE2036</strain>
    </source>
</reference>
<proteinExistence type="inferred from homology"/>
<evidence type="ECO:0000256" key="9">
    <source>
        <dbReference type="ARBA" id="ARBA00022729"/>
    </source>
</evidence>
<sequence length="508" mass="53687">MKTTTPIVAAGLVAPAIAQYKPVVSSSELVKLVTTEELLQGATDLYDLAIANGGNRAFGSPGHNATVDYIYDALVETGFYDVYKQPFVELYEDAQVEFSVSGVEYDARYLQYSPSGDLDKPLVAVANVGCTAEDFPAPVANNIAFIQRGECSFSQKVANAKTAGAAGAIVYNNVNETLSGTLGGPGDWVPSASVEWAPGQAILAQLASSNSTTASLFINVISENRTTFNVIAETKEGDHNNVLAVGAHTDSVPAGPGINDDGSGTIGILTVAKHLANFSVKNAVRFAFWSAEEFGLLGSYHYLKTINGTLGGNATEVGKLRAYLNFDMIASPNYALGVYDGDGSAFNLSGPPGSEILEQDFVNFFAKLNKSVVPSEYSGRSDYAAFLDNGIPSGGVDTGAEGLKTAEEAAIFGGEAGVAYDVNYHLVGDTVDNLAMDAFLWNTQAIADAVAKYAVDFGSIPKPNHTVEAKKRNVEKTKLRRALDHVKPRLSGLGKRYGGCVHDVKTEL</sequence>
<evidence type="ECO:0000256" key="3">
    <source>
        <dbReference type="ARBA" id="ARBA00005957"/>
    </source>
</evidence>
<evidence type="ECO:0000259" key="16">
    <source>
        <dbReference type="Pfam" id="PF04389"/>
    </source>
</evidence>
<keyword evidence="12" id="KW-0482">Metalloprotease</keyword>
<evidence type="ECO:0000313" key="18">
    <source>
        <dbReference type="Proteomes" id="UP000244855"/>
    </source>
</evidence>
<dbReference type="EC" id="3.4.-.-" evidence="14"/>
<evidence type="ECO:0000256" key="13">
    <source>
        <dbReference type="ARBA" id="ARBA00023180"/>
    </source>
</evidence>
<comment type="subcellular location">
    <subcellularLocation>
        <location evidence="2">Secreted</location>
    </subcellularLocation>
</comment>
<dbReference type="STRING" id="97972.A0A2V1DCD0"/>
<evidence type="ECO:0000256" key="10">
    <source>
        <dbReference type="ARBA" id="ARBA00022801"/>
    </source>
</evidence>
<dbReference type="SUPFAM" id="SSF53187">
    <property type="entry name" value="Zn-dependent exopeptidases"/>
    <property type="match status" value="1"/>
</dbReference>
<dbReference type="InterPro" id="IPR045175">
    <property type="entry name" value="M28_fam"/>
</dbReference>
<dbReference type="GO" id="GO:0006508">
    <property type="term" value="P:proteolysis"/>
    <property type="evidence" value="ECO:0007669"/>
    <property type="project" value="UniProtKB-KW"/>
</dbReference>
<gene>
    <name evidence="17" type="ORF">DM02DRAFT_659921</name>
</gene>
<dbReference type="CDD" id="cd02130">
    <property type="entry name" value="PA_ScAPY_like"/>
    <property type="match status" value="1"/>
</dbReference>
<keyword evidence="18" id="KW-1185">Reference proteome</keyword>
<dbReference type="GO" id="GO:0005576">
    <property type="term" value="C:extracellular region"/>
    <property type="evidence" value="ECO:0007669"/>
    <property type="project" value="UniProtKB-SubCell"/>
</dbReference>
<dbReference type="InterPro" id="IPR003137">
    <property type="entry name" value="PA_domain"/>
</dbReference>
<dbReference type="Gene3D" id="3.40.630.10">
    <property type="entry name" value="Zn peptidases"/>
    <property type="match status" value="1"/>
</dbReference>
<organism evidence="17 18">
    <name type="scientific">Periconia macrospinosa</name>
    <dbReference type="NCBI Taxonomy" id="97972"/>
    <lineage>
        <taxon>Eukaryota</taxon>
        <taxon>Fungi</taxon>
        <taxon>Dikarya</taxon>
        <taxon>Ascomycota</taxon>
        <taxon>Pezizomycotina</taxon>
        <taxon>Dothideomycetes</taxon>
        <taxon>Pleosporomycetidae</taxon>
        <taxon>Pleosporales</taxon>
        <taxon>Massarineae</taxon>
        <taxon>Periconiaceae</taxon>
        <taxon>Periconia</taxon>
    </lineage>
</organism>
<evidence type="ECO:0000256" key="4">
    <source>
        <dbReference type="ARBA" id="ARBA00011245"/>
    </source>
</evidence>
<dbReference type="Gene3D" id="3.50.30.30">
    <property type="match status" value="1"/>
</dbReference>
<comment type="cofactor">
    <cofactor evidence="1">
        <name>Zn(2+)</name>
        <dbReference type="ChEBI" id="CHEBI:29105"/>
    </cofactor>
</comment>
<dbReference type="GO" id="GO:0004177">
    <property type="term" value="F:aminopeptidase activity"/>
    <property type="evidence" value="ECO:0007669"/>
    <property type="project" value="UniProtKB-KW"/>
</dbReference>
<dbReference type="InterPro" id="IPR041756">
    <property type="entry name" value="M28_SGAP-like"/>
</dbReference>
<dbReference type="PANTHER" id="PTHR12147:SF57">
    <property type="entry name" value="PEPTIDE HYDROLASE"/>
    <property type="match status" value="1"/>
</dbReference>
<dbReference type="GO" id="GO:0008235">
    <property type="term" value="F:metalloexopeptidase activity"/>
    <property type="evidence" value="ECO:0007669"/>
    <property type="project" value="InterPro"/>
</dbReference>
<keyword evidence="6" id="KW-0964">Secreted</keyword>
<dbReference type="Proteomes" id="UP000244855">
    <property type="component" value="Unassembled WGS sequence"/>
</dbReference>
<dbReference type="FunFam" id="3.40.630.10:FF:000054">
    <property type="entry name" value="Peptide hydrolase"/>
    <property type="match status" value="1"/>
</dbReference>
<comment type="similarity">
    <text evidence="3">Belongs to the peptidase M28 family. M28A subfamily.</text>
</comment>
<evidence type="ECO:0000259" key="15">
    <source>
        <dbReference type="Pfam" id="PF02225"/>
    </source>
</evidence>
<name>A0A2V1DCD0_9PLEO</name>
<keyword evidence="10 14" id="KW-0378">Hydrolase</keyword>
<dbReference type="Pfam" id="PF04389">
    <property type="entry name" value="Peptidase_M28"/>
    <property type="match status" value="1"/>
</dbReference>
<evidence type="ECO:0000256" key="14">
    <source>
        <dbReference type="RuleBase" id="RU361240"/>
    </source>
</evidence>
<evidence type="ECO:0000256" key="6">
    <source>
        <dbReference type="ARBA" id="ARBA00022525"/>
    </source>
</evidence>
<keyword evidence="5" id="KW-0031">Aminopeptidase</keyword>
<dbReference type="GO" id="GO:0046872">
    <property type="term" value="F:metal ion binding"/>
    <property type="evidence" value="ECO:0007669"/>
    <property type="project" value="UniProtKB-KW"/>
</dbReference>
<dbReference type="CDD" id="cd03876">
    <property type="entry name" value="M28_SGAP_like"/>
    <property type="match status" value="1"/>
</dbReference>
<keyword evidence="13" id="KW-0325">Glycoprotein</keyword>
<comment type="subunit">
    <text evidence="4">Monomer.</text>
</comment>
<evidence type="ECO:0000256" key="8">
    <source>
        <dbReference type="ARBA" id="ARBA00022723"/>
    </source>
</evidence>
<dbReference type="EMBL" id="KZ805487">
    <property type="protein sequence ID" value="PVH95701.1"/>
    <property type="molecule type" value="Genomic_DNA"/>
</dbReference>
<keyword evidence="7 14" id="KW-0645">Protease</keyword>
<dbReference type="SUPFAM" id="SSF52025">
    <property type="entry name" value="PA domain"/>
    <property type="match status" value="1"/>
</dbReference>
<dbReference type="AlphaFoldDB" id="A0A2V1DCD0"/>
<evidence type="ECO:0000256" key="1">
    <source>
        <dbReference type="ARBA" id="ARBA00001947"/>
    </source>
</evidence>
<dbReference type="OrthoDB" id="10013407at2759"/>
<protein>
    <recommendedName>
        <fullName evidence="14">Peptide hydrolase</fullName>
        <ecNumber evidence="14">3.4.-.-</ecNumber>
    </recommendedName>
</protein>
<dbReference type="InterPro" id="IPR046450">
    <property type="entry name" value="PA_dom_sf"/>
</dbReference>
<dbReference type="PANTHER" id="PTHR12147">
    <property type="entry name" value="METALLOPEPTIDASE M28 FAMILY MEMBER"/>
    <property type="match status" value="1"/>
</dbReference>
<accession>A0A2V1DCD0</accession>
<evidence type="ECO:0000313" key="17">
    <source>
        <dbReference type="EMBL" id="PVH95701.1"/>
    </source>
</evidence>